<keyword evidence="6" id="KW-0442">Lipid degradation</keyword>
<feature type="chain" id="PRO_5015360151" evidence="8">
    <location>
        <begin position="28"/>
        <end position="365"/>
    </location>
</feature>
<accession>A0A2R6PY23</accession>
<reference evidence="9 10" key="1">
    <citation type="submission" date="2017-07" db="EMBL/GenBank/DDBJ databases">
        <title>An improved, manually edited Actinidia chinensis var. chinensis (kiwifruit) genome highlights the challenges associated with draft genomes and gene prediction in plants.</title>
        <authorList>
            <person name="Pilkington S."/>
            <person name="Crowhurst R."/>
            <person name="Hilario E."/>
            <person name="Nardozza S."/>
            <person name="Fraser L."/>
            <person name="Peng Y."/>
            <person name="Gunaseelan K."/>
            <person name="Simpson R."/>
            <person name="Tahir J."/>
            <person name="Deroles S."/>
            <person name="Templeton K."/>
            <person name="Luo Z."/>
            <person name="Davy M."/>
            <person name="Cheng C."/>
            <person name="Mcneilage M."/>
            <person name="Scaglione D."/>
            <person name="Liu Y."/>
            <person name="Zhang Q."/>
            <person name="Datson P."/>
            <person name="De Silva N."/>
            <person name="Gardiner S."/>
            <person name="Bassett H."/>
            <person name="Chagne D."/>
            <person name="Mccallum J."/>
            <person name="Dzierzon H."/>
            <person name="Deng C."/>
            <person name="Wang Y.-Y."/>
            <person name="Barron N."/>
            <person name="Manako K."/>
            <person name="Bowen J."/>
            <person name="Foster T."/>
            <person name="Erridge Z."/>
            <person name="Tiffin H."/>
            <person name="Waite C."/>
            <person name="Davies K."/>
            <person name="Grierson E."/>
            <person name="Laing W."/>
            <person name="Kirk R."/>
            <person name="Chen X."/>
            <person name="Wood M."/>
            <person name="Montefiori M."/>
            <person name="Brummell D."/>
            <person name="Schwinn K."/>
            <person name="Catanach A."/>
            <person name="Fullerton C."/>
            <person name="Li D."/>
            <person name="Meiyalaghan S."/>
            <person name="Nieuwenhuizen N."/>
            <person name="Read N."/>
            <person name="Prakash R."/>
            <person name="Hunter D."/>
            <person name="Zhang H."/>
            <person name="Mckenzie M."/>
            <person name="Knabel M."/>
            <person name="Harris A."/>
            <person name="Allan A."/>
            <person name="Chen A."/>
            <person name="Janssen B."/>
            <person name="Plunkett B."/>
            <person name="Dwamena C."/>
            <person name="Voogd C."/>
            <person name="Leif D."/>
            <person name="Lafferty D."/>
            <person name="Souleyre E."/>
            <person name="Varkonyi-Gasic E."/>
            <person name="Gambi F."/>
            <person name="Hanley J."/>
            <person name="Yao J.-L."/>
            <person name="Cheung J."/>
            <person name="David K."/>
            <person name="Warren B."/>
            <person name="Marsh K."/>
            <person name="Snowden K."/>
            <person name="Lin-Wang K."/>
            <person name="Brian L."/>
            <person name="Martinez-Sanchez M."/>
            <person name="Wang M."/>
            <person name="Ileperuma N."/>
            <person name="Macnee N."/>
            <person name="Campin R."/>
            <person name="Mcatee P."/>
            <person name="Drummond R."/>
            <person name="Espley R."/>
            <person name="Ireland H."/>
            <person name="Wu R."/>
            <person name="Atkinson R."/>
            <person name="Karunairetnam S."/>
            <person name="Bulley S."/>
            <person name="Chunkath S."/>
            <person name="Hanley Z."/>
            <person name="Storey R."/>
            <person name="Thrimawithana A."/>
            <person name="Thomson S."/>
            <person name="David C."/>
            <person name="Testolin R."/>
        </authorList>
    </citation>
    <scope>NUCLEOTIDE SEQUENCE [LARGE SCALE GENOMIC DNA]</scope>
    <source>
        <strain evidence="10">cv. Red5</strain>
        <tissue evidence="9">Young leaf</tissue>
    </source>
</reference>
<dbReference type="InterPro" id="IPR035669">
    <property type="entry name" value="SGNH_plant_lipase-like"/>
</dbReference>
<sequence length="365" mass="39116">MACNVKTWFALVATLSLLANLMPLVFGEPQVSCFFIFGDSLVDNGNNNDLDTTAKANYAPYGVDFPDGPTGRFSNGRNMADIIADLLGFDKYIPPFATASDQEILMGVNYGSGGAGIRDETGSQLGARISLNHQLLNHQTTMSRLALLLGSKEAAADYLSQCLYYVGMGSNDYINNYLVPQYYPTSRMYTPKQYATVLIKQYSQQIKTLYKYGARNVALPGLGLIGCTPAEMATYGTNGSACVDVVNKDVAHFNDELSLLVDELNNNLTDAKFAYVNITEISIGDPSAVGITVTNAACCVPSSTMGKGQCVPNLVPCSNPGNYSFWDAFHPTDTANVFMAAGAYSAMTPLLSVLKLGSDEGTAIL</sequence>
<name>A0A2R6PY23_ACTCC</name>
<dbReference type="GO" id="GO:0005576">
    <property type="term" value="C:extracellular region"/>
    <property type="evidence" value="ECO:0007669"/>
    <property type="project" value="UniProtKB-SubCell"/>
</dbReference>
<dbReference type="InterPro" id="IPR001087">
    <property type="entry name" value="GDSL"/>
</dbReference>
<evidence type="ECO:0000256" key="1">
    <source>
        <dbReference type="ARBA" id="ARBA00004613"/>
    </source>
</evidence>
<dbReference type="InterPro" id="IPR036514">
    <property type="entry name" value="SGNH_hydro_sf"/>
</dbReference>
<dbReference type="EMBL" id="NKQK01000022">
    <property type="protein sequence ID" value="PSR98659.1"/>
    <property type="molecule type" value="Genomic_DNA"/>
</dbReference>
<evidence type="ECO:0000256" key="7">
    <source>
        <dbReference type="ARBA" id="ARBA00023098"/>
    </source>
</evidence>
<keyword evidence="7" id="KW-0443">Lipid metabolism</keyword>
<dbReference type="InParanoid" id="A0A2R6PY23"/>
<dbReference type="CDD" id="cd01837">
    <property type="entry name" value="SGNH_plant_lipase_like"/>
    <property type="match status" value="1"/>
</dbReference>
<evidence type="ECO:0000256" key="2">
    <source>
        <dbReference type="ARBA" id="ARBA00008668"/>
    </source>
</evidence>
<dbReference type="Proteomes" id="UP000241394">
    <property type="component" value="Chromosome LG22"/>
</dbReference>
<dbReference type="AlphaFoldDB" id="A0A2R6PY23"/>
<keyword evidence="10" id="KW-1185">Reference proteome</keyword>
<evidence type="ECO:0000256" key="5">
    <source>
        <dbReference type="ARBA" id="ARBA00022801"/>
    </source>
</evidence>
<keyword evidence="3" id="KW-0964">Secreted</keyword>
<dbReference type="Pfam" id="PF00657">
    <property type="entry name" value="Lipase_GDSL"/>
    <property type="match status" value="1"/>
</dbReference>
<proteinExistence type="inferred from homology"/>
<dbReference type="SUPFAM" id="SSF52266">
    <property type="entry name" value="SGNH hydrolase"/>
    <property type="match status" value="1"/>
</dbReference>
<dbReference type="OMA" id="SCCTVKP"/>
<dbReference type="GO" id="GO:0016788">
    <property type="term" value="F:hydrolase activity, acting on ester bonds"/>
    <property type="evidence" value="ECO:0007669"/>
    <property type="project" value="InterPro"/>
</dbReference>
<evidence type="ECO:0000313" key="10">
    <source>
        <dbReference type="Proteomes" id="UP000241394"/>
    </source>
</evidence>
<comment type="similarity">
    <text evidence="2">Belongs to the 'GDSL' lipolytic enzyme family.</text>
</comment>
<dbReference type="Gene3D" id="3.40.50.1110">
    <property type="entry name" value="SGNH hydrolase"/>
    <property type="match status" value="1"/>
</dbReference>
<organism evidence="9 10">
    <name type="scientific">Actinidia chinensis var. chinensis</name>
    <name type="common">Chinese soft-hair kiwi</name>
    <dbReference type="NCBI Taxonomy" id="1590841"/>
    <lineage>
        <taxon>Eukaryota</taxon>
        <taxon>Viridiplantae</taxon>
        <taxon>Streptophyta</taxon>
        <taxon>Embryophyta</taxon>
        <taxon>Tracheophyta</taxon>
        <taxon>Spermatophyta</taxon>
        <taxon>Magnoliopsida</taxon>
        <taxon>eudicotyledons</taxon>
        <taxon>Gunneridae</taxon>
        <taxon>Pentapetalae</taxon>
        <taxon>asterids</taxon>
        <taxon>Ericales</taxon>
        <taxon>Actinidiaceae</taxon>
        <taxon>Actinidia</taxon>
    </lineage>
</organism>
<dbReference type="GO" id="GO:0016042">
    <property type="term" value="P:lipid catabolic process"/>
    <property type="evidence" value="ECO:0007669"/>
    <property type="project" value="UniProtKB-KW"/>
</dbReference>
<dbReference type="OrthoDB" id="1683520at2759"/>
<reference evidence="10" key="2">
    <citation type="journal article" date="2018" name="BMC Genomics">
        <title>A manually annotated Actinidia chinensis var. chinensis (kiwifruit) genome highlights the challenges associated with draft genomes and gene prediction in plants.</title>
        <authorList>
            <person name="Pilkington S.M."/>
            <person name="Crowhurst R."/>
            <person name="Hilario E."/>
            <person name="Nardozza S."/>
            <person name="Fraser L."/>
            <person name="Peng Y."/>
            <person name="Gunaseelan K."/>
            <person name="Simpson R."/>
            <person name="Tahir J."/>
            <person name="Deroles S.C."/>
            <person name="Templeton K."/>
            <person name="Luo Z."/>
            <person name="Davy M."/>
            <person name="Cheng C."/>
            <person name="McNeilage M."/>
            <person name="Scaglione D."/>
            <person name="Liu Y."/>
            <person name="Zhang Q."/>
            <person name="Datson P."/>
            <person name="De Silva N."/>
            <person name="Gardiner S.E."/>
            <person name="Bassett H."/>
            <person name="Chagne D."/>
            <person name="McCallum J."/>
            <person name="Dzierzon H."/>
            <person name="Deng C."/>
            <person name="Wang Y.Y."/>
            <person name="Barron L."/>
            <person name="Manako K."/>
            <person name="Bowen J."/>
            <person name="Foster T.M."/>
            <person name="Erridge Z.A."/>
            <person name="Tiffin H."/>
            <person name="Waite C.N."/>
            <person name="Davies K.M."/>
            <person name="Grierson E.P."/>
            <person name="Laing W.A."/>
            <person name="Kirk R."/>
            <person name="Chen X."/>
            <person name="Wood M."/>
            <person name="Montefiori M."/>
            <person name="Brummell D.A."/>
            <person name="Schwinn K.E."/>
            <person name="Catanach A."/>
            <person name="Fullerton C."/>
            <person name="Li D."/>
            <person name="Meiyalaghan S."/>
            <person name="Nieuwenhuizen N."/>
            <person name="Read N."/>
            <person name="Prakash R."/>
            <person name="Hunter D."/>
            <person name="Zhang H."/>
            <person name="McKenzie M."/>
            <person name="Knabel M."/>
            <person name="Harris A."/>
            <person name="Allan A.C."/>
            <person name="Gleave A."/>
            <person name="Chen A."/>
            <person name="Janssen B.J."/>
            <person name="Plunkett B."/>
            <person name="Ampomah-Dwamena C."/>
            <person name="Voogd C."/>
            <person name="Leif D."/>
            <person name="Lafferty D."/>
            <person name="Souleyre E.J.F."/>
            <person name="Varkonyi-Gasic E."/>
            <person name="Gambi F."/>
            <person name="Hanley J."/>
            <person name="Yao J.L."/>
            <person name="Cheung J."/>
            <person name="David K.M."/>
            <person name="Warren B."/>
            <person name="Marsh K."/>
            <person name="Snowden K.C."/>
            <person name="Lin-Wang K."/>
            <person name="Brian L."/>
            <person name="Martinez-Sanchez M."/>
            <person name="Wang M."/>
            <person name="Ileperuma N."/>
            <person name="Macnee N."/>
            <person name="Campin R."/>
            <person name="McAtee P."/>
            <person name="Drummond R.S.M."/>
            <person name="Espley R.V."/>
            <person name="Ireland H.S."/>
            <person name="Wu R."/>
            <person name="Atkinson R.G."/>
            <person name="Karunairetnam S."/>
            <person name="Bulley S."/>
            <person name="Chunkath S."/>
            <person name="Hanley Z."/>
            <person name="Storey R."/>
            <person name="Thrimawithana A.H."/>
            <person name="Thomson S."/>
            <person name="David C."/>
            <person name="Testolin R."/>
            <person name="Huang H."/>
            <person name="Hellens R.P."/>
            <person name="Schaffer R.J."/>
        </authorList>
    </citation>
    <scope>NUCLEOTIDE SEQUENCE [LARGE SCALE GENOMIC DNA]</scope>
    <source>
        <strain evidence="10">cv. Red5</strain>
    </source>
</reference>
<evidence type="ECO:0000256" key="8">
    <source>
        <dbReference type="SAM" id="SignalP"/>
    </source>
</evidence>
<comment type="subcellular location">
    <subcellularLocation>
        <location evidence="1">Secreted</location>
    </subcellularLocation>
</comment>
<protein>
    <submittedName>
        <fullName evidence="9">GDSL esterase/lipase</fullName>
    </submittedName>
</protein>
<evidence type="ECO:0000256" key="3">
    <source>
        <dbReference type="ARBA" id="ARBA00022525"/>
    </source>
</evidence>
<feature type="signal peptide" evidence="8">
    <location>
        <begin position="1"/>
        <end position="27"/>
    </location>
</feature>
<evidence type="ECO:0000256" key="6">
    <source>
        <dbReference type="ARBA" id="ARBA00022963"/>
    </source>
</evidence>
<keyword evidence="4 8" id="KW-0732">Signal</keyword>
<keyword evidence="5" id="KW-0378">Hydrolase</keyword>
<evidence type="ECO:0000313" key="9">
    <source>
        <dbReference type="EMBL" id="PSR98659.1"/>
    </source>
</evidence>
<dbReference type="Gramene" id="PSR98659">
    <property type="protein sequence ID" value="PSR98659"/>
    <property type="gene ID" value="CEY00_Acc25179"/>
</dbReference>
<gene>
    <name evidence="9" type="ORF">CEY00_Acc25179</name>
</gene>
<dbReference type="PANTHER" id="PTHR45650">
    <property type="entry name" value="GDSL-LIKE LIPASE/ACYLHYDROLASE-RELATED"/>
    <property type="match status" value="1"/>
</dbReference>
<comment type="caution">
    <text evidence="9">The sequence shown here is derived from an EMBL/GenBank/DDBJ whole genome shotgun (WGS) entry which is preliminary data.</text>
</comment>
<dbReference type="PANTHER" id="PTHR45650:SF9">
    <property type="entry name" value="SGNH HYDROLASE-TYPE ESTERASE DOMAIN-CONTAINING PROTEIN"/>
    <property type="match status" value="1"/>
</dbReference>
<evidence type="ECO:0000256" key="4">
    <source>
        <dbReference type="ARBA" id="ARBA00022729"/>
    </source>
</evidence>
<dbReference type="InterPro" id="IPR051238">
    <property type="entry name" value="GDSL_esterase/lipase"/>
</dbReference>